<accession>A0A3A8PH22</accession>
<dbReference type="Proteomes" id="UP000272888">
    <property type="component" value="Unassembled WGS sequence"/>
</dbReference>
<proteinExistence type="predicted"/>
<reference evidence="2" key="1">
    <citation type="submission" date="2018-09" db="EMBL/GenBank/DDBJ databases">
        <authorList>
            <person name="Livingstone P.G."/>
            <person name="Whitworth D.E."/>
        </authorList>
    </citation>
    <scope>NUCLEOTIDE SEQUENCE [LARGE SCALE GENOMIC DNA]</scope>
    <source>
        <strain evidence="2">CA051B</strain>
    </source>
</reference>
<gene>
    <name evidence="1" type="ORF">D7V93_23270</name>
</gene>
<name>A0A3A8PH22_9BACT</name>
<evidence type="ECO:0000313" key="1">
    <source>
        <dbReference type="EMBL" id="RKH55309.1"/>
    </source>
</evidence>
<sequence>MNKPQPIFHQLEFHRDADFWAGCDASGRCAFLMPVTPSSEFIAFGVLEQSKQVHFVARGRLKEDLEDFITQMVRNGAAVELYVQAPVPPSILKRYTSGPPIENQEFEEPPGPPVHGILPDPATPTVESFAGSFWPGTELSARSVFLLPTQTPSEFLALGTVTSVGQVLFTLRGSVQEQLGAFIHQMVDDQARVELLPSQPEM</sequence>
<dbReference type="RefSeq" id="WP_120645501.1">
    <property type="nucleotide sequence ID" value="NZ_RAWB01000259.1"/>
</dbReference>
<dbReference type="EMBL" id="RAWB01000259">
    <property type="protein sequence ID" value="RKH55309.1"/>
    <property type="molecule type" value="Genomic_DNA"/>
</dbReference>
<organism evidence="1 2">
    <name type="scientific">Corallococcus llansteffanensis</name>
    <dbReference type="NCBI Taxonomy" id="2316731"/>
    <lineage>
        <taxon>Bacteria</taxon>
        <taxon>Pseudomonadati</taxon>
        <taxon>Myxococcota</taxon>
        <taxon>Myxococcia</taxon>
        <taxon>Myxococcales</taxon>
        <taxon>Cystobacterineae</taxon>
        <taxon>Myxococcaceae</taxon>
        <taxon>Corallococcus</taxon>
    </lineage>
</organism>
<comment type="caution">
    <text evidence="1">The sequence shown here is derived from an EMBL/GenBank/DDBJ whole genome shotgun (WGS) entry which is preliminary data.</text>
</comment>
<protein>
    <submittedName>
        <fullName evidence="1">Uncharacterized protein</fullName>
    </submittedName>
</protein>
<keyword evidence="2" id="KW-1185">Reference proteome</keyword>
<evidence type="ECO:0000313" key="2">
    <source>
        <dbReference type="Proteomes" id="UP000272888"/>
    </source>
</evidence>
<dbReference type="AlphaFoldDB" id="A0A3A8PH22"/>